<dbReference type="PANTHER" id="PTHR30518:SF2">
    <property type="entry name" value="ENDOLYTIC MUREIN TRANSGLYCOSYLASE"/>
    <property type="match status" value="1"/>
</dbReference>
<dbReference type="PANTHER" id="PTHR30518">
    <property type="entry name" value="ENDOLYTIC MUREIN TRANSGLYCOSYLASE"/>
    <property type="match status" value="1"/>
</dbReference>
<evidence type="ECO:0000256" key="4">
    <source>
        <dbReference type="ARBA" id="ARBA00023136"/>
    </source>
</evidence>
<dbReference type="EMBL" id="CP107006">
    <property type="protein sequence ID" value="UYQ91082.1"/>
    <property type="molecule type" value="Genomic_DNA"/>
</dbReference>
<evidence type="ECO:0000256" key="5">
    <source>
        <dbReference type="ARBA" id="ARBA00023239"/>
    </source>
</evidence>
<comment type="function">
    <text evidence="7">Functions as a peptidoglycan terminase that cleaves nascent peptidoglycan strands endolytically to terminate their elongation.</text>
</comment>
<feature type="site" description="Important for catalytic activity" evidence="7">
    <location>
        <position position="226"/>
    </location>
</feature>
<keyword evidence="9" id="KW-1185">Reference proteome</keyword>
<gene>
    <name evidence="7 8" type="primary">mltG</name>
    <name evidence="8" type="ORF">MKQ68_13365</name>
</gene>
<evidence type="ECO:0000256" key="7">
    <source>
        <dbReference type="HAMAP-Rule" id="MF_02065"/>
    </source>
</evidence>
<dbReference type="Gene3D" id="3.30.1490.480">
    <property type="entry name" value="Endolytic murein transglycosylase"/>
    <property type="match status" value="1"/>
</dbReference>
<evidence type="ECO:0000256" key="1">
    <source>
        <dbReference type="ARBA" id="ARBA00022475"/>
    </source>
</evidence>
<protein>
    <recommendedName>
        <fullName evidence="7">Endolytic murein transglycosylase</fullName>
        <ecNumber evidence="7">4.2.2.29</ecNumber>
    </recommendedName>
    <alternativeName>
        <fullName evidence="7">Peptidoglycan lytic transglycosylase</fullName>
    </alternativeName>
    <alternativeName>
        <fullName evidence="7">Peptidoglycan polymerization terminase</fullName>
    </alternativeName>
</protein>
<accession>A0ABY6IYU3</accession>
<dbReference type="CDD" id="cd08010">
    <property type="entry name" value="MltG_like"/>
    <property type="match status" value="1"/>
</dbReference>
<dbReference type="Pfam" id="PF02618">
    <property type="entry name" value="YceG"/>
    <property type="match status" value="1"/>
</dbReference>
<evidence type="ECO:0000256" key="2">
    <source>
        <dbReference type="ARBA" id="ARBA00022692"/>
    </source>
</evidence>
<organism evidence="8 9">
    <name type="scientific">Chitinophaga horti</name>
    <dbReference type="NCBI Taxonomy" id="2920382"/>
    <lineage>
        <taxon>Bacteria</taxon>
        <taxon>Pseudomonadati</taxon>
        <taxon>Bacteroidota</taxon>
        <taxon>Chitinophagia</taxon>
        <taxon>Chitinophagales</taxon>
        <taxon>Chitinophagaceae</taxon>
        <taxon>Chitinophaga</taxon>
    </lineage>
</organism>
<keyword evidence="2 7" id="KW-0812">Transmembrane</keyword>
<dbReference type="InterPro" id="IPR003770">
    <property type="entry name" value="MLTG-like"/>
</dbReference>
<keyword evidence="5 7" id="KW-0456">Lyase</keyword>
<dbReference type="RefSeq" id="WP_264279564.1">
    <property type="nucleotide sequence ID" value="NZ_CP107006.1"/>
</dbReference>
<dbReference type="Proteomes" id="UP001162741">
    <property type="component" value="Chromosome"/>
</dbReference>
<keyword evidence="4 7" id="KW-0472">Membrane</keyword>
<dbReference type="Gene3D" id="3.30.160.60">
    <property type="entry name" value="Classic Zinc Finger"/>
    <property type="match status" value="1"/>
</dbReference>
<evidence type="ECO:0000313" key="9">
    <source>
        <dbReference type="Proteomes" id="UP001162741"/>
    </source>
</evidence>
<evidence type="ECO:0000313" key="8">
    <source>
        <dbReference type="EMBL" id="UYQ91082.1"/>
    </source>
</evidence>
<keyword evidence="3 7" id="KW-1133">Transmembrane helix</keyword>
<sequence length="349" mass="40038">MAKKQSKKQRSPWIRRSIIIAACLLAGIAVFFGYRLFGPNTKAFSDDKYFYVRTGSTYSDVLSGLEEQGIIRSRQGFDWVARGMDYPSRVKPGRYKVHRGMSNFELARMLRAGRQAPVKLVIRKLRTQNDFVRLVARNLEADSTALRALLNDDVYLRQYNLTPTTAMAAVMPDTYEFYWNTSASKVFDKLATEYKTFWTPSRKEKAASFDLSPVDVTILASIVDEETNATDEKPTIASVYYNRLRKGMLLQADPTVKFALQDFTLRRIRIVHTQHDSPYNTYKYKGLPPGPICTPSEKSLDAVLNMQNTNYLYFCARLDKPGYHAFAATYSEHLLNAKKYQRRMDELGL</sequence>
<reference evidence="8" key="1">
    <citation type="submission" date="2022-10" db="EMBL/GenBank/DDBJ databases">
        <title>Chitinophaga sp. nov., isolated from soil.</title>
        <authorList>
            <person name="Jeon C.O."/>
        </authorList>
    </citation>
    <scope>NUCLEOTIDE SEQUENCE</scope>
    <source>
        <strain evidence="8">R8</strain>
    </source>
</reference>
<proteinExistence type="inferred from homology"/>
<comment type="similarity">
    <text evidence="7">Belongs to the transglycosylase MltG family.</text>
</comment>
<keyword evidence="6 7" id="KW-0961">Cell wall biogenesis/degradation</keyword>
<evidence type="ECO:0000256" key="6">
    <source>
        <dbReference type="ARBA" id="ARBA00023316"/>
    </source>
</evidence>
<evidence type="ECO:0000256" key="3">
    <source>
        <dbReference type="ARBA" id="ARBA00022989"/>
    </source>
</evidence>
<dbReference type="HAMAP" id="MF_02065">
    <property type="entry name" value="MltG"/>
    <property type="match status" value="1"/>
</dbReference>
<name>A0ABY6IYU3_9BACT</name>
<dbReference type="EC" id="4.2.2.29" evidence="7"/>
<dbReference type="NCBIfam" id="TIGR00247">
    <property type="entry name" value="endolytic transglycosylase MltG"/>
    <property type="match status" value="1"/>
</dbReference>
<comment type="catalytic activity">
    <reaction evidence="7">
        <text>a peptidoglycan chain = a peptidoglycan chain with N-acetyl-1,6-anhydromuramyl-[peptide] at the reducing end + a peptidoglycan chain with N-acetylglucosamine at the non-reducing end.</text>
        <dbReference type="EC" id="4.2.2.29"/>
    </reaction>
</comment>
<keyword evidence="1 7" id="KW-1003">Cell membrane</keyword>